<protein>
    <submittedName>
        <fullName evidence="1">Uncharacterized protein</fullName>
    </submittedName>
</protein>
<sequence>MKRSSGVAGQSGRNLHKELHAVFYRRGSVSTAIRLYARRRVRSSLARNVPVKDRSSPQNA</sequence>
<reference evidence="1 2" key="1">
    <citation type="submission" date="2015-07" db="EMBL/GenBank/DDBJ databases">
        <title>The genome of Melipona quadrifasciata.</title>
        <authorList>
            <person name="Pan H."/>
            <person name="Kapheim K."/>
        </authorList>
    </citation>
    <scope>NUCLEOTIDE SEQUENCE [LARGE SCALE GENOMIC DNA]</scope>
    <source>
        <strain evidence="1">0111107301</strain>
        <tissue evidence="1">Whole body</tissue>
    </source>
</reference>
<evidence type="ECO:0000313" key="1">
    <source>
        <dbReference type="EMBL" id="KOX70572.1"/>
    </source>
</evidence>
<proteinExistence type="predicted"/>
<keyword evidence="2" id="KW-1185">Reference proteome</keyword>
<gene>
    <name evidence="1" type="ORF">WN51_02628</name>
</gene>
<name>A0A0N0BDR6_9HYME</name>
<accession>A0A0N0BDR6</accession>
<organism evidence="1 2">
    <name type="scientific">Melipona quadrifasciata</name>
    <dbReference type="NCBI Taxonomy" id="166423"/>
    <lineage>
        <taxon>Eukaryota</taxon>
        <taxon>Metazoa</taxon>
        <taxon>Ecdysozoa</taxon>
        <taxon>Arthropoda</taxon>
        <taxon>Hexapoda</taxon>
        <taxon>Insecta</taxon>
        <taxon>Pterygota</taxon>
        <taxon>Neoptera</taxon>
        <taxon>Endopterygota</taxon>
        <taxon>Hymenoptera</taxon>
        <taxon>Apocrita</taxon>
        <taxon>Aculeata</taxon>
        <taxon>Apoidea</taxon>
        <taxon>Anthophila</taxon>
        <taxon>Apidae</taxon>
        <taxon>Melipona</taxon>
    </lineage>
</organism>
<evidence type="ECO:0000313" key="2">
    <source>
        <dbReference type="Proteomes" id="UP000053105"/>
    </source>
</evidence>
<dbReference type="Proteomes" id="UP000053105">
    <property type="component" value="Unassembled WGS sequence"/>
</dbReference>
<dbReference type="EMBL" id="KQ435859">
    <property type="protein sequence ID" value="KOX70572.1"/>
    <property type="molecule type" value="Genomic_DNA"/>
</dbReference>
<dbReference type="AlphaFoldDB" id="A0A0N0BDR6"/>